<gene>
    <name evidence="1" type="ORF">CC84DRAFT_1218439</name>
</gene>
<dbReference type="InParanoid" id="A0A177CE20"/>
<dbReference type="Proteomes" id="UP000077069">
    <property type="component" value="Unassembled WGS sequence"/>
</dbReference>
<sequence>MTKFRTTKLRSHGSTTIPLFWFIHADKEQRESTESALNKVVDQVGEENPELKKKQVVGVPWLRNYTGSLADVFDTARGFDMGEGHLLGIDTQSLEDGSLLVLHCVNEKEPELGRAARRDAIEVLLKDHLYKYTIAEAFNERPWTRIPFPMQEPEPAVEGDTAEYILPSHIPSDTKLQEDKIMLFSLIQLTDEEIIILRQDMGDTTDEITIYNWPRETPASQAETYNIFQCVKPEDPITRGQTFVMFIDATHLSGPQRAPVVVVACESASEGVNDGTRESSLELMRYKHIYLHAEEAEQVRALWPLIWNPPKCGGVNDVVVNYPLFYGSKHHFNKITPAPVINWNSPVMRYRSSFIAKPGVAICATGALSPEYLVYILCPVAPEELRALQDILVTESGNVLQFLELNILPREARIEQEEDTSDDPSTLSSKRLDPLLEFFDTPAYHAIADPPDTFVFLDNAALDDLLSGTSANPSVPLATIHHYFHGDEMVALEKPAYEFANIQINDGLQSTLANLSTGNMWFWELAGCYSDDMDVAFWPEYRGSMTREMLEIEWEWS</sequence>
<name>A0A177CE20_9PLEO</name>
<protein>
    <submittedName>
        <fullName evidence="1">Uncharacterized protein</fullName>
    </submittedName>
</protein>
<proteinExistence type="predicted"/>
<accession>A0A177CE20</accession>
<organism evidence="1 2">
    <name type="scientific">Paraphaeosphaeria sporulosa</name>
    <dbReference type="NCBI Taxonomy" id="1460663"/>
    <lineage>
        <taxon>Eukaryota</taxon>
        <taxon>Fungi</taxon>
        <taxon>Dikarya</taxon>
        <taxon>Ascomycota</taxon>
        <taxon>Pezizomycotina</taxon>
        <taxon>Dothideomycetes</taxon>
        <taxon>Pleosporomycetidae</taxon>
        <taxon>Pleosporales</taxon>
        <taxon>Massarineae</taxon>
        <taxon>Didymosphaeriaceae</taxon>
        <taxon>Paraphaeosphaeria</taxon>
    </lineage>
</organism>
<dbReference type="OrthoDB" id="3796277at2759"/>
<evidence type="ECO:0000313" key="2">
    <source>
        <dbReference type="Proteomes" id="UP000077069"/>
    </source>
</evidence>
<evidence type="ECO:0000313" key="1">
    <source>
        <dbReference type="EMBL" id="OAG05049.1"/>
    </source>
</evidence>
<dbReference type="EMBL" id="KV441553">
    <property type="protein sequence ID" value="OAG05049.1"/>
    <property type="molecule type" value="Genomic_DNA"/>
</dbReference>
<reference evidence="1 2" key="1">
    <citation type="submission" date="2016-05" db="EMBL/GenBank/DDBJ databases">
        <title>Comparative analysis of secretome profiles of manganese(II)-oxidizing ascomycete fungi.</title>
        <authorList>
            <consortium name="DOE Joint Genome Institute"/>
            <person name="Zeiner C.A."/>
            <person name="Purvine S.O."/>
            <person name="Zink E.M."/>
            <person name="Wu S."/>
            <person name="Pasa-Tolic L."/>
            <person name="Chaput D.L."/>
            <person name="Haridas S."/>
            <person name="Grigoriev I.V."/>
            <person name="Santelli C.M."/>
            <person name="Hansel C.M."/>
        </authorList>
    </citation>
    <scope>NUCLEOTIDE SEQUENCE [LARGE SCALE GENOMIC DNA]</scope>
    <source>
        <strain evidence="1 2">AP3s5-JAC2a</strain>
    </source>
</reference>
<dbReference type="GeneID" id="28766483"/>
<dbReference type="AlphaFoldDB" id="A0A177CE20"/>
<dbReference type="RefSeq" id="XP_018035414.1">
    <property type="nucleotide sequence ID" value="XM_018182997.1"/>
</dbReference>
<keyword evidence="2" id="KW-1185">Reference proteome</keyword>